<feature type="binding site" evidence="11">
    <location>
        <position position="303"/>
    </location>
    <ligand>
        <name>Mg(2+)</name>
        <dbReference type="ChEBI" id="CHEBI:18420"/>
    </ligand>
</feature>
<dbReference type="Proteomes" id="UP000223913">
    <property type="component" value="Unassembled WGS sequence"/>
</dbReference>
<evidence type="ECO:0000256" key="7">
    <source>
        <dbReference type="ARBA" id="ARBA00022842"/>
    </source>
</evidence>
<feature type="binding site" evidence="11">
    <location>
        <position position="188"/>
    </location>
    <ligand>
        <name>Mg(2+)</name>
        <dbReference type="ChEBI" id="CHEBI:18420"/>
    </ligand>
</feature>
<dbReference type="EMBL" id="PDUD01000019">
    <property type="protein sequence ID" value="PHN06085.1"/>
    <property type="molecule type" value="Genomic_DNA"/>
</dbReference>
<proteinExistence type="inferred from homology"/>
<comment type="caution">
    <text evidence="13">The sequence shown here is derived from an EMBL/GenBank/DDBJ whole genome shotgun (WGS) entry which is preliminary data.</text>
</comment>
<evidence type="ECO:0000256" key="1">
    <source>
        <dbReference type="ARBA" id="ARBA00011955"/>
    </source>
</evidence>
<dbReference type="PANTHER" id="PTHR30040:SF2">
    <property type="entry name" value="FAD:PROTEIN FMN TRANSFERASE"/>
    <property type="match status" value="1"/>
</dbReference>
<evidence type="ECO:0000256" key="6">
    <source>
        <dbReference type="ARBA" id="ARBA00022827"/>
    </source>
</evidence>
<keyword evidence="7 10" id="KW-0460">Magnesium</keyword>
<feature type="binding site" evidence="11">
    <location>
        <position position="299"/>
    </location>
    <ligand>
        <name>Mg(2+)</name>
        <dbReference type="ChEBI" id="CHEBI:18420"/>
    </ligand>
</feature>
<evidence type="ECO:0000256" key="4">
    <source>
        <dbReference type="ARBA" id="ARBA00022679"/>
    </source>
</evidence>
<keyword evidence="12" id="KW-0732">Signal</keyword>
<dbReference type="GO" id="GO:0016740">
    <property type="term" value="F:transferase activity"/>
    <property type="evidence" value="ECO:0007669"/>
    <property type="project" value="UniProtKB-UniRule"/>
</dbReference>
<sequence length="330" mass="37300">MPNNTSLFDKTNYILRFSLLSVLLLNFLCAPTAQAQELRRFEFSEPKMGTTFRMVFYAEREEEATQAAAAAFERIDELNRIFSDYQEDSEVSRLSQSAGSGEKVPVSDELWEVLHYARQLSKKSNGAFDVSIGPLSKLWRRAFRQMEFPQPEKITAARALVNYRDIRLYRKHRRVRLCKAGMRIDLGGIAKGYTVDAVYRVLLERGINRALVDGGGDIYAGDPPPGQSGWEVQMVALEEGVDPQRIVLSRRAIASSGSTYKFLEWNGERYSHIIDPRTGLGITETDIINVAADNCMQADAFASTLSIINDLERTRLLDRFPNVALQKTNE</sequence>
<comment type="similarity">
    <text evidence="10">Belongs to the ApbE family.</text>
</comment>
<reference evidence="13 14" key="1">
    <citation type="submission" date="2017-10" db="EMBL/GenBank/DDBJ databases">
        <title>The draft genome sequence of Lewinella nigricans NBRC 102662.</title>
        <authorList>
            <person name="Wang K."/>
        </authorList>
    </citation>
    <scope>NUCLEOTIDE SEQUENCE [LARGE SCALE GENOMIC DNA]</scope>
    <source>
        <strain evidence="13 14">NBRC 102662</strain>
    </source>
</reference>
<evidence type="ECO:0000313" key="14">
    <source>
        <dbReference type="Proteomes" id="UP000223913"/>
    </source>
</evidence>
<evidence type="ECO:0000256" key="9">
    <source>
        <dbReference type="ARBA" id="ARBA00048540"/>
    </source>
</evidence>
<evidence type="ECO:0000256" key="3">
    <source>
        <dbReference type="ARBA" id="ARBA00022630"/>
    </source>
</evidence>
<dbReference type="InterPro" id="IPR003374">
    <property type="entry name" value="ApbE-like_sf"/>
</dbReference>
<evidence type="ECO:0000256" key="10">
    <source>
        <dbReference type="PIRNR" id="PIRNR006268"/>
    </source>
</evidence>
<dbReference type="InterPro" id="IPR024932">
    <property type="entry name" value="ApbE"/>
</dbReference>
<evidence type="ECO:0000256" key="11">
    <source>
        <dbReference type="PIRSR" id="PIRSR006268-2"/>
    </source>
</evidence>
<dbReference type="OrthoDB" id="9778595at2"/>
<feature type="signal peptide" evidence="12">
    <location>
        <begin position="1"/>
        <end position="35"/>
    </location>
</feature>
<protein>
    <recommendedName>
        <fullName evidence="2 10">FAD:protein FMN transferase</fullName>
        <ecNumber evidence="1 10">2.7.1.180</ecNumber>
    </recommendedName>
    <alternativeName>
        <fullName evidence="8 10">Flavin transferase</fullName>
    </alternativeName>
</protein>
<feature type="chain" id="PRO_5039933889" description="FAD:protein FMN transferase" evidence="12">
    <location>
        <begin position="36"/>
        <end position="330"/>
    </location>
</feature>
<name>A0A2D0NC72_FLAN2</name>
<organism evidence="13 14">
    <name type="scientific">Flavilitoribacter nigricans (strain ATCC 23147 / DSM 23189 / NBRC 102662 / NCIMB 1420 / SS-2)</name>
    <name type="common">Lewinella nigricans</name>
    <dbReference type="NCBI Taxonomy" id="1122177"/>
    <lineage>
        <taxon>Bacteria</taxon>
        <taxon>Pseudomonadati</taxon>
        <taxon>Bacteroidota</taxon>
        <taxon>Saprospiria</taxon>
        <taxon>Saprospirales</taxon>
        <taxon>Lewinellaceae</taxon>
        <taxon>Flavilitoribacter</taxon>
    </lineage>
</organism>
<keyword evidence="3 10" id="KW-0285">Flavoprotein</keyword>
<dbReference type="SUPFAM" id="SSF143631">
    <property type="entry name" value="ApbE-like"/>
    <property type="match status" value="1"/>
</dbReference>
<keyword evidence="6 10" id="KW-0274">FAD</keyword>
<dbReference type="EC" id="2.7.1.180" evidence="1 10"/>
<comment type="catalytic activity">
    <reaction evidence="9 10">
        <text>L-threonyl-[protein] + FAD = FMN-L-threonyl-[protein] + AMP + H(+)</text>
        <dbReference type="Rhea" id="RHEA:36847"/>
        <dbReference type="Rhea" id="RHEA-COMP:11060"/>
        <dbReference type="Rhea" id="RHEA-COMP:11061"/>
        <dbReference type="ChEBI" id="CHEBI:15378"/>
        <dbReference type="ChEBI" id="CHEBI:30013"/>
        <dbReference type="ChEBI" id="CHEBI:57692"/>
        <dbReference type="ChEBI" id="CHEBI:74257"/>
        <dbReference type="ChEBI" id="CHEBI:456215"/>
        <dbReference type="EC" id="2.7.1.180"/>
    </reaction>
</comment>
<dbReference type="AlphaFoldDB" id="A0A2D0NC72"/>
<keyword evidence="5 10" id="KW-0479">Metal-binding</keyword>
<dbReference type="PANTHER" id="PTHR30040">
    <property type="entry name" value="THIAMINE BIOSYNTHESIS LIPOPROTEIN APBE"/>
    <property type="match status" value="1"/>
</dbReference>
<keyword evidence="4 10" id="KW-0808">Transferase</keyword>
<evidence type="ECO:0000256" key="8">
    <source>
        <dbReference type="ARBA" id="ARBA00031306"/>
    </source>
</evidence>
<dbReference type="Gene3D" id="3.10.520.10">
    <property type="entry name" value="ApbE-like domains"/>
    <property type="match status" value="1"/>
</dbReference>
<dbReference type="Pfam" id="PF02424">
    <property type="entry name" value="ApbE"/>
    <property type="match status" value="1"/>
</dbReference>
<accession>A0A2D0NC72</accession>
<evidence type="ECO:0000313" key="13">
    <source>
        <dbReference type="EMBL" id="PHN06085.1"/>
    </source>
</evidence>
<comment type="cofactor">
    <cofactor evidence="11">
        <name>Mg(2+)</name>
        <dbReference type="ChEBI" id="CHEBI:18420"/>
    </cofactor>
    <cofactor evidence="11">
        <name>Mn(2+)</name>
        <dbReference type="ChEBI" id="CHEBI:29035"/>
    </cofactor>
    <text evidence="11">Magnesium. Can also use manganese.</text>
</comment>
<gene>
    <name evidence="13" type="ORF">CRP01_14035</name>
</gene>
<dbReference type="GO" id="GO:0046872">
    <property type="term" value="F:metal ion binding"/>
    <property type="evidence" value="ECO:0007669"/>
    <property type="project" value="UniProtKB-UniRule"/>
</dbReference>
<dbReference type="PIRSF" id="PIRSF006268">
    <property type="entry name" value="ApbE"/>
    <property type="match status" value="1"/>
</dbReference>
<evidence type="ECO:0000256" key="5">
    <source>
        <dbReference type="ARBA" id="ARBA00022723"/>
    </source>
</evidence>
<evidence type="ECO:0000256" key="2">
    <source>
        <dbReference type="ARBA" id="ARBA00016337"/>
    </source>
</evidence>
<keyword evidence="14" id="KW-1185">Reference proteome</keyword>
<evidence type="ECO:0000256" key="12">
    <source>
        <dbReference type="SAM" id="SignalP"/>
    </source>
</evidence>